<dbReference type="AlphaFoldDB" id="A0AAV8Y2K3"/>
<organism evidence="1 2">
    <name type="scientific">Aromia moschata</name>
    <dbReference type="NCBI Taxonomy" id="1265417"/>
    <lineage>
        <taxon>Eukaryota</taxon>
        <taxon>Metazoa</taxon>
        <taxon>Ecdysozoa</taxon>
        <taxon>Arthropoda</taxon>
        <taxon>Hexapoda</taxon>
        <taxon>Insecta</taxon>
        <taxon>Pterygota</taxon>
        <taxon>Neoptera</taxon>
        <taxon>Endopterygota</taxon>
        <taxon>Coleoptera</taxon>
        <taxon>Polyphaga</taxon>
        <taxon>Cucujiformia</taxon>
        <taxon>Chrysomeloidea</taxon>
        <taxon>Cerambycidae</taxon>
        <taxon>Cerambycinae</taxon>
        <taxon>Callichromatini</taxon>
        <taxon>Aromia</taxon>
    </lineage>
</organism>
<name>A0AAV8Y2K3_9CUCU</name>
<keyword evidence="2" id="KW-1185">Reference proteome</keyword>
<dbReference type="EMBL" id="JAPWTK010000226">
    <property type="protein sequence ID" value="KAJ8945205.1"/>
    <property type="molecule type" value="Genomic_DNA"/>
</dbReference>
<sequence length="268" mass="30477">MVDNIHFRSFSAKYVSEFPLPTSHTLYKTYIQKTYQRAIGNIKEDIRNKFLWLTVDETTDFCGNKVVNILIQIYSVSDISPPILIANKRLLQTPAKGIEIVVTRVLSSVYVKNNNALMYPNLIHVTCLAHALHRAAEEGRKQYPLVDSLIGSTKEIVIKASSRKQNFKQQFSHTLPPRPVTTRWCTWVYAAVYFAKYFEIVKTTKLVIHVPRNKVTTNFEILTLATTELETSILGVSDTFSLIDGVQTRLDTLTHTESVAVNNELKTV</sequence>
<dbReference type="SUPFAM" id="SSF53098">
    <property type="entry name" value="Ribonuclease H-like"/>
    <property type="match status" value="1"/>
</dbReference>
<gene>
    <name evidence="1" type="ORF">NQ318_013655</name>
</gene>
<evidence type="ECO:0000313" key="2">
    <source>
        <dbReference type="Proteomes" id="UP001162162"/>
    </source>
</evidence>
<reference evidence="1" key="1">
    <citation type="journal article" date="2023" name="Insect Mol. Biol.">
        <title>Genome sequencing provides insights into the evolution of gene families encoding plant cell wall-degrading enzymes in longhorned beetles.</title>
        <authorList>
            <person name="Shin N.R."/>
            <person name="Okamura Y."/>
            <person name="Kirsch R."/>
            <person name="Pauchet Y."/>
        </authorList>
    </citation>
    <scope>NUCLEOTIDE SEQUENCE</scope>
    <source>
        <strain evidence="1">AMC_N1</strain>
    </source>
</reference>
<evidence type="ECO:0008006" key="3">
    <source>
        <dbReference type="Google" id="ProtNLM"/>
    </source>
</evidence>
<accession>A0AAV8Y2K3</accession>
<proteinExistence type="predicted"/>
<protein>
    <recommendedName>
        <fullName evidence="3">DUF659 domain-containing protein</fullName>
    </recommendedName>
</protein>
<dbReference type="Proteomes" id="UP001162162">
    <property type="component" value="Unassembled WGS sequence"/>
</dbReference>
<dbReference type="InterPro" id="IPR012337">
    <property type="entry name" value="RNaseH-like_sf"/>
</dbReference>
<evidence type="ECO:0000313" key="1">
    <source>
        <dbReference type="EMBL" id="KAJ8945205.1"/>
    </source>
</evidence>
<comment type="caution">
    <text evidence="1">The sequence shown here is derived from an EMBL/GenBank/DDBJ whole genome shotgun (WGS) entry which is preliminary data.</text>
</comment>